<name>A0A367WJ26_9PROT</name>
<organism evidence="1 2">
    <name type="scientific">Thalassospira profundimaris</name>
    <dbReference type="NCBI Taxonomy" id="502049"/>
    <lineage>
        <taxon>Bacteria</taxon>
        <taxon>Pseudomonadati</taxon>
        <taxon>Pseudomonadota</taxon>
        <taxon>Alphaproteobacteria</taxon>
        <taxon>Rhodospirillales</taxon>
        <taxon>Thalassospiraceae</taxon>
        <taxon>Thalassospira</taxon>
    </lineage>
</organism>
<dbReference type="EMBL" id="JPWH01000034">
    <property type="protein sequence ID" value="RCK41433.1"/>
    <property type="molecule type" value="Genomic_DNA"/>
</dbReference>
<evidence type="ECO:0000313" key="1">
    <source>
        <dbReference type="EMBL" id="RCK41433.1"/>
    </source>
</evidence>
<comment type="caution">
    <text evidence="1">The sequence shown here is derived from an EMBL/GenBank/DDBJ whole genome shotgun (WGS) entry which is preliminary data.</text>
</comment>
<proteinExistence type="predicted"/>
<gene>
    <name evidence="1" type="ORF">TH25_23695</name>
</gene>
<evidence type="ECO:0000313" key="2">
    <source>
        <dbReference type="Proteomes" id="UP000252517"/>
    </source>
</evidence>
<protein>
    <submittedName>
        <fullName evidence="1">Uncharacterized protein</fullName>
    </submittedName>
</protein>
<accession>A0A367WJ26</accession>
<dbReference type="Proteomes" id="UP000252517">
    <property type="component" value="Unassembled WGS sequence"/>
</dbReference>
<dbReference type="AlphaFoldDB" id="A0A367WJ26"/>
<reference evidence="1 2" key="1">
    <citation type="submission" date="2014-07" db="EMBL/GenBank/DDBJ databases">
        <title>Draft genome sequence of Thalassospira profundimaris S25-3-2.</title>
        <authorList>
            <person name="Lai Q."/>
            <person name="Shao Z."/>
        </authorList>
    </citation>
    <scope>NUCLEOTIDE SEQUENCE [LARGE SCALE GENOMIC DNA]</scope>
    <source>
        <strain evidence="1 2">S25-3-2</strain>
    </source>
</reference>
<sequence length="72" mass="8181">MLICRLHSHVHAVNVDRIPLCNMKRDFVFWGCANHSVIALSNGTEKGPQLRRAGGFPLGRAEIRPIFQNLNW</sequence>